<dbReference type="InterPro" id="IPR026242">
    <property type="entry name" value="HAUS2_metazoa"/>
</dbReference>
<dbReference type="PANTHER" id="PTHR16039">
    <property type="entry name" value="HAUS AUGMIN-LIKE COMPLEX SUBUNIT 2"/>
    <property type="match status" value="1"/>
</dbReference>
<dbReference type="GO" id="GO:0005813">
    <property type="term" value="C:centrosome"/>
    <property type="evidence" value="ECO:0007669"/>
    <property type="project" value="TreeGrafter"/>
</dbReference>
<dbReference type="GeneID" id="127352474"/>
<dbReference type="Ensembl" id="ENSDLAT00005007079.2">
    <property type="protein sequence ID" value="ENSDLAP00005006553.2"/>
    <property type="gene ID" value="ENSDLAG00005003343.2"/>
</dbReference>
<dbReference type="PANTHER" id="PTHR16039:SF1">
    <property type="entry name" value="HAUS AUGMIN-LIKE COMPLEX SUBUNIT 2"/>
    <property type="match status" value="1"/>
</dbReference>
<dbReference type="OrthoDB" id="2436605at2759"/>
<organism evidence="2 3">
    <name type="scientific">Dicentrarchus labrax</name>
    <name type="common">European seabass</name>
    <name type="synonym">Morone labrax</name>
    <dbReference type="NCBI Taxonomy" id="13489"/>
    <lineage>
        <taxon>Eukaryota</taxon>
        <taxon>Metazoa</taxon>
        <taxon>Chordata</taxon>
        <taxon>Craniata</taxon>
        <taxon>Vertebrata</taxon>
        <taxon>Euteleostomi</taxon>
        <taxon>Actinopterygii</taxon>
        <taxon>Neopterygii</taxon>
        <taxon>Teleostei</taxon>
        <taxon>Neoteleostei</taxon>
        <taxon>Acanthomorphata</taxon>
        <taxon>Eupercaria</taxon>
        <taxon>Moronidae</taxon>
        <taxon>Dicentrarchus</taxon>
    </lineage>
</organism>
<reference evidence="2" key="1">
    <citation type="submission" date="2025-08" db="UniProtKB">
        <authorList>
            <consortium name="Ensembl"/>
        </authorList>
    </citation>
    <scope>IDENTIFICATION</scope>
</reference>
<evidence type="ECO:0000256" key="1">
    <source>
        <dbReference type="SAM" id="Coils"/>
    </source>
</evidence>
<dbReference type="PRINTS" id="PR02088">
    <property type="entry name" value="HAUSAUGMINL2"/>
</dbReference>
<evidence type="ECO:0008006" key="4">
    <source>
        <dbReference type="Google" id="ProtNLM"/>
    </source>
</evidence>
<name>A0A8C4DTX5_DICLA</name>
<dbReference type="OMA" id="HQWDLSP"/>
<dbReference type="InterPro" id="IPR028346">
    <property type="entry name" value="HAUS2"/>
</dbReference>
<proteinExistence type="predicted"/>
<dbReference type="GO" id="GO:0051225">
    <property type="term" value="P:spindle assembly"/>
    <property type="evidence" value="ECO:0007669"/>
    <property type="project" value="InterPro"/>
</dbReference>
<dbReference type="GeneTree" id="ENSGT00390000004927"/>
<dbReference type="Proteomes" id="UP000694389">
    <property type="component" value="Unassembled WGS sequence"/>
</dbReference>
<dbReference type="RefSeq" id="XP_051236864.1">
    <property type="nucleotide sequence ID" value="XM_051380904.1"/>
</dbReference>
<evidence type="ECO:0000313" key="2">
    <source>
        <dbReference type="Ensembl" id="ENSDLAP00005006553.2"/>
    </source>
</evidence>
<evidence type="ECO:0000313" key="3">
    <source>
        <dbReference type="Proteomes" id="UP000694389"/>
    </source>
</evidence>
<reference evidence="2" key="2">
    <citation type="submission" date="2025-09" db="UniProtKB">
        <authorList>
            <consortium name="Ensembl"/>
        </authorList>
    </citation>
    <scope>IDENTIFICATION</scope>
</reference>
<dbReference type="GO" id="GO:0007020">
    <property type="term" value="P:microtubule nucleation"/>
    <property type="evidence" value="ECO:0007669"/>
    <property type="project" value="TreeGrafter"/>
</dbReference>
<feature type="coiled-coil region" evidence="1">
    <location>
        <begin position="51"/>
        <end position="78"/>
    </location>
</feature>
<dbReference type="GO" id="GO:0070652">
    <property type="term" value="C:HAUS complex"/>
    <property type="evidence" value="ECO:0007669"/>
    <property type="project" value="InterPro"/>
</dbReference>
<keyword evidence="3" id="KW-1185">Reference proteome</keyword>
<protein>
    <recommendedName>
        <fullName evidence="4">HAUS augmin-like complex subunit 2</fullName>
    </recommendedName>
</protein>
<dbReference type="GO" id="GO:0007098">
    <property type="term" value="P:centrosome cycle"/>
    <property type="evidence" value="ECO:0007669"/>
    <property type="project" value="InterPro"/>
</dbReference>
<keyword evidence="1" id="KW-0175">Coiled coil</keyword>
<dbReference type="CTD" id="55142"/>
<accession>A0A8C4DTX5</accession>
<dbReference type="GO" id="GO:1990498">
    <property type="term" value="C:mitotic spindle microtubule"/>
    <property type="evidence" value="ECO:0007669"/>
    <property type="project" value="TreeGrafter"/>
</dbReference>
<gene>
    <name evidence="2" type="primary">haus2</name>
</gene>
<dbReference type="Pfam" id="PF15003">
    <property type="entry name" value="HAUS2"/>
    <property type="match status" value="1"/>
</dbReference>
<sequence length="203" mass="22747">MWDLSPFSVSPAVSLLSRCVSRGVLSQEQIDSASSRLSPAFSSDLKEAEQRITAQRQLDKLQLQLDLLKIEKESADVTHSFYLAQRFHMVQMFCGHLQDLLKDQNSLRQRLMRPLGHTNLPVQAHLHKFVVDAVKMLLDFIETLEENLISVRSSPAARDRLAQLNASLAQLLAHVAEVECLSNQVLRCKEVCSCSTQSDSSAC</sequence>
<dbReference type="AlphaFoldDB" id="A0A8C4DTX5"/>